<evidence type="ECO:0000313" key="2">
    <source>
        <dbReference type="Proteomes" id="UP001152795"/>
    </source>
</evidence>
<protein>
    <submittedName>
        <fullName evidence="1">Uncharacterized protein</fullName>
    </submittedName>
</protein>
<organism evidence="1 2">
    <name type="scientific">Paramuricea clavata</name>
    <name type="common">Red gorgonian</name>
    <name type="synonym">Violescent sea-whip</name>
    <dbReference type="NCBI Taxonomy" id="317549"/>
    <lineage>
        <taxon>Eukaryota</taxon>
        <taxon>Metazoa</taxon>
        <taxon>Cnidaria</taxon>
        <taxon>Anthozoa</taxon>
        <taxon>Octocorallia</taxon>
        <taxon>Malacalcyonacea</taxon>
        <taxon>Plexauridae</taxon>
        <taxon>Paramuricea</taxon>
    </lineage>
</organism>
<evidence type="ECO:0000313" key="1">
    <source>
        <dbReference type="EMBL" id="CAB3992014.1"/>
    </source>
</evidence>
<name>A0A6S7GF03_PARCT</name>
<comment type="caution">
    <text evidence="1">The sequence shown here is derived from an EMBL/GenBank/DDBJ whole genome shotgun (WGS) entry which is preliminary data.</text>
</comment>
<gene>
    <name evidence="1" type="ORF">PACLA_8A012612</name>
</gene>
<sequence>MEASNGQSLEDVFKKWEKKGEERRLNGPGYMASLYNEGNQDSQHGRAAWQQRYDVSALPRRRSNRKKHHATREIGHSRDFDFAMSEPVERKFQLIPPIVEDHNRTSRPFLSTGCSKCSQKSIKVMFTTEKIKNSPLRNLLDLSVFCRKNFFRTAFSDILYVANLPNRKNKKIAEMKSTVLTSPGVCSTIQRLTTHQEHEAATPDVKTGEEIVKPTLTAKQLKAKAQKIINAMNGTIKGYLIK</sequence>
<reference evidence="1" key="1">
    <citation type="submission" date="2020-04" db="EMBL/GenBank/DDBJ databases">
        <authorList>
            <person name="Alioto T."/>
            <person name="Alioto T."/>
            <person name="Gomez Garrido J."/>
        </authorList>
    </citation>
    <scope>NUCLEOTIDE SEQUENCE</scope>
    <source>
        <strain evidence="1">A484AB</strain>
    </source>
</reference>
<keyword evidence="2" id="KW-1185">Reference proteome</keyword>
<accession>A0A6S7GF03</accession>
<dbReference type="EMBL" id="CACRXK020001962">
    <property type="protein sequence ID" value="CAB3992014.1"/>
    <property type="molecule type" value="Genomic_DNA"/>
</dbReference>
<dbReference type="Proteomes" id="UP001152795">
    <property type="component" value="Unassembled WGS sequence"/>
</dbReference>
<proteinExistence type="predicted"/>
<dbReference type="AlphaFoldDB" id="A0A6S7GF03"/>